<evidence type="ECO:0000313" key="4">
    <source>
        <dbReference type="EMBL" id="KYD29065.1"/>
    </source>
</evidence>
<dbReference type="InterPro" id="IPR003346">
    <property type="entry name" value="Transposase_20"/>
</dbReference>
<name>A0A150MXC9_9BACL</name>
<dbReference type="PATRIC" id="fig|153151.4.peg.3856"/>
<dbReference type="GO" id="GO:0003677">
    <property type="term" value="F:DNA binding"/>
    <property type="evidence" value="ECO:0007669"/>
    <property type="project" value="InterPro"/>
</dbReference>
<feature type="domain" description="Transposase IS116/IS110/IS902 C-terminal" evidence="3">
    <location>
        <begin position="337"/>
        <end position="422"/>
    </location>
</feature>
<protein>
    <submittedName>
        <fullName evidence="4">Uncharacterized protein</fullName>
    </submittedName>
</protein>
<dbReference type="GO" id="GO:0004803">
    <property type="term" value="F:transposase activity"/>
    <property type="evidence" value="ECO:0007669"/>
    <property type="project" value="InterPro"/>
</dbReference>
<dbReference type="Pfam" id="PF02371">
    <property type="entry name" value="Transposase_20"/>
    <property type="match status" value="1"/>
</dbReference>
<accession>A0A150MXC9</accession>
<dbReference type="InterPro" id="IPR002525">
    <property type="entry name" value="Transp_IS110-like_N"/>
</dbReference>
<sequence length="462" mass="53129">MSKFYSPSMHENQPFLPIMDMNANSLEDVFLNSGSTLYKKLFESIWCSTHCEPFSCEKVTTNRKMPNEQVDSLFANSSMEGVRIMDVLYHRCAGLDVHAKTIVVCALWGEEDHIQKEIETFSTFTKDLFRLLKWLEDREITHLAMESTGVYWKPVFNILEDYFDITLANAQRIKNVPGRKTDVSDAEWIAKLLRYGLIEKSFVPPTPIRELRDLTRLRKKWVGQLIAEKNRIHKVLECSNIKLGTVISDIFGVSGRKLLTRLMEQGYIEEADIDACLHGRMKGKKQQIQESLFGTLTEHELFMIRQSWKHIEYLESLIQEMDQRIDHLLQPYQQEVDLLMTIPGVKKETAAVIIAEIGVDMGQFPTSQHLASWAGVAPGNHESAGKRKSTRTTKGNPHIKSALCEAAWALSRCRNQRLAAKYWSLAARRGKKKALVAMAHRMLTIIYCMLSRKEPFREQPTY</sequence>
<dbReference type="Pfam" id="PF01548">
    <property type="entry name" value="DEDD_Tnp_IS110"/>
    <property type="match status" value="1"/>
</dbReference>
<feature type="domain" description="Transposase IS110-like N-terminal" evidence="2">
    <location>
        <begin position="93"/>
        <end position="237"/>
    </location>
</feature>
<evidence type="ECO:0000256" key="1">
    <source>
        <dbReference type="SAM" id="MobiDB-lite"/>
    </source>
</evidence>
<dbReference type="InterPro" id="IPR047650">
    <property type="entry name" value="Transpos_IS110"/>
</dbReference>
<dbReference type="PANTHER" id="PTHR33055">
    <property type="entry name" value="TRANSPOSASE FOR INSERTION SEQUENCE ELEMENT IS1111A"/>
    <property type="match status" value="1"/>
</dbReference>
<evidence type="ECO:0000313" key="5">
    <source>
        <dbReference type="Proteomes" id="UP000075324"/>
    </source>
</evidence>
<gene>
    <name evidence="4" type="ORF">B4110_3711</name>
</gene>
<dbReference type="EMBL" id="LQYW01000069">
    <property type="protein sequence ID" value="KYD29065.1"/>
    <property type="molecule type" value="Genomic_DNA"/>
</dbReference>
<comment type="caution">
    <text evidence="4">The sequence shown here is derived from an EMBL/GenBank/DDBJ whole genome shotgun (WGS) entry which is preliminary data.</text>
</comment>
<dbReference type="NCBIfam" id="NF033542">
    <property type="entry name" value="transpos_IS110"/>
    <property type="match status" value="1"/>
</dbReference>
<evidence type="ECO:0000259" key="3">
    <source>
        <dbReference type="Pfam" id="PF02371"/>
    </source>
</evidence>
<reference evidence="4 5" key="1">
    <citation type="submission" date="2016-01" db="EMBL/GenBank/DDBJ databases">
        <title>Draft Genome Sequences of Seven Thermophilic Sporeformers Isolated from Foods.</title>
        <authorList>
            <person name="Berendsen E.M."/>
            <person name="Wells-Bennik M.H."/>
            <person name="Krawcyk A.O."/>
            <person name="De Jong A."/>
            <person name="Holsappel S."/>
            <person name="Eijlander R.T."/>
            <person name="Kuipers O.P."/>
        </authorList>
    </citation>
    <scope>NUCLEOTIDE SEQUENCE [LARGE SCALE GENOMIC DNA]</scope>
    <source>
        <strain evidence="4 5">B4110</strain>
    </source>
</reference>
<evidence type="ECO:0000259" key="2">
    <source>
        <dbReference type="Pfam" id="PF01548"/>
    </source>
</evidence>
<feature type="region of interest" description="Disordered" evidence="1">
    <location>
        <begin position="377"/>
        <end position="396"/>
    </location>
</feature>
<dbReference type="PANTHER" id="PTHR33055:SF15">
    <property type="entry name" value="TRANSPOSASE-RELATED"/>
    <property type="match status" value="1"/>
</dbReference>
<dbReference type="AlphaFoldDB" id="A0A150MXC9"/>
<dbReference type="GO" id="GO:0006313">
    <property type="term" value="P:DNA transposition"/>
    <property type="evidence" value="ECO:0007669"/>
    <property type="project" value="InterPro"/>
</dbReference>
<dbReference type="Proteomes" id="UP000075324">
    <property type="component" value="Unassembled WGS sequence"/>
</dbReference>
<proteinExistence type="predicted"/>
<organism evidence="4 5">
    <name type="scientific">Parageobacillus toebii</name>
    <dbReference type="NCBI Taxonomy" id="153151"/>
    <lineage>
        <taxon>Bacteria</taxon>
        <taxon>Bacillati</taxon>
        <taxon>Bacillota</taxon>
        <taxon>Bacilli</taxon>
        <taxon>Bacillales</taxon>
        <taxon>Anoxybacillaceae</taxon>
        <taxon>Parageobacillus</taxon>
    </lineage>
</organism>